<organism evidence="2 3">
    <name type="scientific">Ralstonia thomasii</name>
    <dbReference type="NCBI Taxonomy" id="3058596"/>
    <lineage>
        <taxon>Bacteria</taxon>
        <taxon>Pseudomonadati</taxon>
        <taxon>Pseudomonadota</taxon>
        <taxon>Betaproteobacteria</taxon>
        <taxon>Burkholderiales</taxon>
        <taxon>Burkholderiaceae</taxon>
        <taxon>Ralstonia</taxon>
    </lineage>
</organism>
<evidence type="ECO:0000313" key="4">
    <source>
        <dbReference type="Proteomes" id="UP001189773"/>
    </source>
</evidence>
<reference evidence="2 4" key="1">
    <citation type="submission" date="2023-07" db="EMBL/GenBank/DDBJ databases">
        <authorList>
            <person name="Peeters C."/>
        </authorList>
    </citation>
    <scope>NUCLEOTIDE SEQUENCE</scope>
    <source>
        <strain evidence="1 4">LMG 18095</strain>
        <strain evidence="2">R-77560</strain>
    </source>
</reference>
<comment type="caution">
    <text evidence="2">The sequence shown here is derived from an EMBL/GenBank/DDBJ whole genome shotgun (WGS) entry which is preliminary data.</text>
</comment>
<gene>
    <name evidence="1" type="ORF">LMG18095_01352</name>
    <name evidence="2" type="ORF">R77560_03587</name>
</gene>
<dbReference type="EMBL" id="CATZAR010000002">
    <property type="protein sequence ID" value="CAJ0785694.1"/>
    <property type="molecule type" value="Genomic_DNA"/>
</dbReference>
<dbReference type="Proteomes" id="UP001189773">
    <property type="component" value="Unassembled WGS sequence"/>
</dbReference>
<keyword evidence="4" id="KW-1185">Reference proteome</keyword>
<dbReference type="Proteomes" id="UP001189756">
    <property type="component" value="Unassembled WGS sequence"/>
</dbReference>
<name>A0AAD2BR01_9RALS</name>
<sequence>MGSISERKRRDGSIGYTAQIRRKEGGVVVHTETKTFDRAPAARAWLVKREKELDQSGALKTAKQEDPLLSEVIDRYICESVQPLRRTKQFTRTGWWHLRSPPK</sequence>
<proteinExistence type="predicted"/>
<evidence type="ECO:0008006" key="5">
    <source>
        <dbReference type="Google" id="ProtNLM"/>
    </source>
</evidence>
<protein>
    <recommendedName>
        <fullName evidence="5">Integrase</fullName>
    </recommendedName>
</protein>
<evidence type="ECO:0000313" key="3">
    <source>
        <dbReference type="Proteomes" id="UP001189756"/>
    </source>
</evidence>
<evidence type="ECO:0000313" key="2">
    <source>
        <dbReference type="EMBL" id="CAJ0801356.1"/>
    </source>
</evidence>
<dbReference type="RefSeq" id="WP_012435391.1">
    <property type="nucleotide sequence ID" value="NZ_CATWDO010000002.1"/>
</dbReference>
<dbReference type="EMBL" id="CATZAZ010000009">
    <property type="protein sequence ID" value="CAJ0801356.1"/>
    <property type="molecule type" value="Genomic_DNA"/>
</dbReference>
<evidence type="ECO:0000313" key="1">
    <source>
        <dbReference type="EMBL" id="CAJ0785694.1"/>
    </source>
</evidence>
<dbReference type="AlphaFoldDB" id="A0AAD2BR01"/>
<accession>A0AAD2BR01</accession>